<dbReference type="Proteomes" id="UP000790377">
    <property type="component" value="Unassembled WGS sequence"/>
</dbReference>
<keyword evidence="2" id="KW-1185">Reference proteome</keyword>
<reference evidence="1" key="1">
    <citation type="journal article" date="2021" name="New Phytol.">
        <title>Evolutionary innovations through gain and loss of genes in the ectomycorrhizal Boletales.</title>
        <authorList>
            <person name="Wu G."/>
            <person name="Miyauchi S."/>
            <person name="Morin E."/>
            <person name="Kuo A."/>
            <person name="Drula E."/>
            <person name="Varga T."/>
            <person name="Kohler A."/>
            <person name="Feng B."/>
            <person name="Cao Y."/>
            <person name="Lipzen A."/>
            <person name="Daum C."/>
            <person name="Hundley H."/>
            <person name="Pangilinan J."/>
            <person name="Johnson J."/>
            <person name="Barry K."/>
            <person name="LaButti K."/>
            <person name="Ng V."/>
            <person name="Ahrendt S."/>
            <person name="Min B."/>
            <person name="Choi I.G."/>
            <person name="Park H."/>
            <person name="Plett J.M."/>
            <person name="Magnuson J."/>
            <person name="Spatafora J.W."/>
            <person name="Nagy L.G."/>
            <person name="Henrissat B."/>
            <person name="Grigoriev I.V."/>
            <person name="Yang Z.L."/>
            <person name="Xu J."/>
            <person name="Martin F.M."/>
        </authorList>
    </citation>
    <scope>NUCLEOTIDE SEQUENCE</scope>
    <source>
        <strain evidence="1">ATCC 28755</strain>
    </source>
</reference>
<name>A0ACB8A794_9AGAM</name>
<comment type="caution">
    <text evidence="1">The sequence shown here is derived from an EMBL/GenBank/DDBJ whole genome shotgun (WGS) entry which is preliminary data.</text>
</comment>
<dbReference type="EMBL" id="MU267779">
    <property type="protein sequence ID" value="KAH7909102.1"/>
    <property type="molecule type" value="Genomic_DNA"/>
</dbReference>
<protein>
    <submittedName>
        <fullName evidence="1">Uncharacterized protein</fullName>
    </submittedName>
</protein>
<sequence>MLLSLVLAATAPSPLAQERTNSGAFALECLPLPMHDQWENLLPGMGTGTQWTHKGPQSNAKCARTKVSTQRRQALFESAVTDDSSMHVTHAAALPTEHLRDTSTQEEGLWEELYHKPCI</sequence>
<evidence type="ECO:0000313" key="1">
    <source>
        <dbReference type="EMBL" id="KAH7909102.1"/>
    </source>
</evidence>
<accession>A0ACB8A794</accession>
<gene>
    <name evidence="1" type="ORF">BJ138DRAFT_1102964</name>
</gene>
<proteinExistence type="predicted"/>
<evidence type="ECO:0000313" key="2">
    <source>
        <dbReference type="Proteomes" id="UP000790377"/>
    </source>
</evidence>
<organism evidence="1 2">
    <name type="scientific">Hygrophoropsis aurantiaca</name>
    <dbReference type="NCBI Taxonomy" id="72124"/>
    <lineage>
        <taxon>Eukaryota</taxon>
        <taxon>Fungi</taxon>
        <taxon>Dikarya</taxon>
        <taxon>Basidiomycota</taxon>
        <taxon>Agaricomycotina</taxon>
        <taxon>Agaricomycetes</taxon>
        <taxon>Agaricomycetidae</taxon>
        <taxon>Boletales</taxon>
        <taxon>Coniophorineae</taxon>
        <taxon>Hygrophoropsidaceae</taxon>
        <taxon>Hygrophoropsis</taxon>
    </lineage>
</organism>